<dbReference type="Gene3D" id="1.20.1560.10">
    <property type="entry name" value="ABC transporter type 1, transmembrane domain"/>
    <property type="match status" value="2"/>
</dbReference>
<dbReference type="CDD" id="cd18578">
    <property type="entry name" value="ABC_6TM_Pgp_ABCB1_D2_like"/>
    <property type="match status" value="1"/>
</dbReference>
<dbReference type="SMART" id="SM00382">
    <property type="entry name" value="AAA"/>
    <property type="match status" value="2"/>
</dbReference>
<evidence type="ECO:0000256" key="5">
    <source>
        <dbReference type="ARBA" id="ARBA00022989"/>
    </source>
</evidence>
<keyword evidence="5 8" id="KW-1133">Transmembrane helix</keyword>
<feature type="transmembrane region" description="Helical" evidence="8">
    <location>
        <begin position="813"/>
        <end position="844"/>
    </location>
</feature>
<organism evidence="11">
    <name type="scientific">Epichloe coenophiala</name>
    <name type="common">Tall fescue endophyte fungus</name>
    <name type="synonym">Neotyphodium coenophialum</name>
    <dbReference type="NCBI Taxonomy" id="5047"/>
    <lineage>
        <taxon>Eukaryota</taxon>
        <taxon>Fungi</taxon>
        <taxon>Dikarya</taxon>
        <taxon>Ascomycota</taxon>
        <taxon>Pezizomycotina</taxon>
        <taxon>Sordariomycetes</taxon>
        <taxon>Hypocreomycetidae</taxon>
        <taxon>Hypocreales</taxon>
        <taxon>Clavicipitaceae</taxon>
        <taxon>Epichloe</taxon>
    </lineage>
</organism>
<keyword evidence="3" id="KW-0547">Nucleotide-binding</keyword>
<evidence type="ECO:0000256" key="3">
    <source>
        <dbReference type="ARBA" id="ARBA00022741"/>
    </source>
</evidence>
<dbReference type="GO" id="GO:0016887">
    <property type="term" value="F:ATP hydrolysis activity"/>
    <property type="evidence" value="ECO:0007669"/>
    <property type="project" value="InterPro"/>
</dbReference>
<feature type="compositionally biased region" description="Polar residues" evidence="7">
    <location>
        <begin position="751"/>
        <end position="766"/>
    </location>
</feature>
<dbReference type="Pfam" id="PF00005">
    <property type="entry name" value="ABC_tran"/>
    <property type="match status" value="2"/>
</dbReference>
<dbReference type="InterPro" id="IPR039421">
    <property type="entry name" value="Type_1_exporter"/>
</dbReference>
<proteinExistence type="predicted"/>
<feature type="transmembrane region" description="Helical" evidence="8">
    <location>
        <begin position="108"/>
        <end position="136"/>
    </location>
</feature>
<feature type="transmembrane region" description="Helical" evidence="8">
    <location>
        <begin position="300"/>
        <end position="320"/>
    </location>
</feature>
<dbReference type="PANTHER" id="PTHR43394">
    <property type="entry name" value="ATP-DEPENDENT PERMEASE MDL1, MITOCHONDRIAL"/>
    <property type="match status" value="1"/>
</dbReference>
<dbReference type="SUPFAM" id="SSF90123">
    <property type="entry name" value="ABC transporter transmembrane region"/>
    <property type="match status" value="2"/>
</dbReference>
<feature type="region of interest" description="Disordered" evidence="7">
    <location>
        <begin position="1"/>
        <end position="25"/>
    </location>
</feature>
<dbReference type="PANTHER" id="PTHR43394:SF15">
    <property type="entry name" value="ALPHA-FACTOR-TRANSPORTING ATPASE"/>
    <property type="match status" value="1"/>
</dbReference>
<comment type="subcellular location">
    <subcellularLocation>
        <location evidence="1">Membrane</location>
        <topology evidence="1">Multi-pass membrane protein</topology>
    </subcellularLocation>
</comment>
<dbReference type="InterPro" id="IPR003593">
    <property type="entry name" value="AAA+_ATPase"/>
</dbReference>
<feature type="region of interest" description="Disordered" evidence="7">
    <location>
        <begin position="751"/>
        <end position="771"/>
    </location>
</feature>
<keyword evidence="6 8" id="KW-0472">Membrane</keyword>
<dbReference type="CDD" id="cd03228">
    <property type="entry name" value="ABCC_MRP_Like"/>
    <property type="match status" value="1"/>
</dbReference>
<feature type="domain" description="ABC transmembrane type-1" evidence="10">
    <location>
        <begin position="816"/>
        <end position="1103"/>
    </location>
</feature>
<dbReference type="Gene3D" id="3.40.50.300">
    <property type="entry name" value="P-loop containing nucleotide triphosphate hydrolases"/>
    <property type="match status" value="2"/>
</dbReference>
<evidence type="ECO:0000256" key="4">
    <source>
        <dbReference type="ARBA" id="ARBA00022840"/>
    </source>
</evidence>
<dbReference type="InterPro" id="IPR011527">
    <property type="entry name" value="ABC1_TM_dom"/>
</dbReference>
<evidence type="ECO:0000259" key="9">
    <source>
        <dbReference type="PROSITE" id="PS50893"/>
    </source>
</evidence>
<evidence type="ECO:0000256" key="8">
    <source>
        <dbReference type="SAM" id="Phobius"/>
    </source>
</evidence>
<dbReference type="SUPFAM" id="SSF52540">
    <property type="entry name" value="P-loop containing nucleoside triphosphate hydrolases"/>
    <property type="match status" value="2"/>
</dbReference>
<feature type="transmembrane region" description="Helical" evidence="8">
    <location>
        <begin position="933"/>
        <end position="952"/>
    </location>
</feature>
<dbReference type="GO" id="GO:0005743">
    <property type="term" value="C:mitochondrial inner membrane"/>
    <property type="evidence" value="ECO:0007669"/>
    <property type="project" value="TreeGrafter"/>
</dbReference>
<dbReference type="GO" id="GO:0005524">
    <property type="term" value="F:ATP binding"/>
    <property type="evidence" value="ECO:0007669"/>
    <property type="project" value="UniProtKB-KW"/>
</dbReference>
<protein>
    <submittedName>
        <fullName evidence="11">Major facilitator superfamily protein homeolog b</fullName>
    </submittedName>
</protein>
<feature type="transmembrane region" description="Helical" evidence="8">
    <location>
        <begin position="958"/>
        <end position="977"/>
    </location>
</feature>
<sequence>MPALKDCTPSNGRSMDSKSSSSFSDQGSASDVFHNYSTSHKAGTSCSWGSLFSFTKKTHAGILLAALVATALNAFLKTLLSVFLGRIFDVVSQLGDGSRSGQSALAEVSKWCIVLAGLGVGNWMASASFLSLWIVFGELQVNEVRKHVTSNLLSRDVEWLENLKDGIEGLHIRIHTQTRDLQLALSQVLGFVICDTVTSCASLGIAFYYSWKLTLVLMSTLPVSFMVLAIATRNLDSEVLSQRQSLQKASTIAAASFNGIDVVRVFSGFNREQKKYGDALRLAARHFLSQARCNSIQMGYLAFWSTSIFVLGFWYGLVLVEQGLLPGHVLTTFYAVVTAFNGVESFTGHWLILSKGKSAAHFLVHLARSKKDLDITARAEPSVILRTCAGSIQLNQVDFAYQSNLKDNIIRGVTMHIPAKQFTFLVGESGSGKSTVCSLMANLLTPTAGEVSIDGHPVDHIQPSCLSRHVSLIHQNSSVMHDSFFNNVACGSRCPDAVSETEVRQACAFVQLESTISQLHSGLATIIGADNHSLSGGQKQRLALARARMRNPAILILDEPTSALDPIGQNIVMNAIREWRKDKTTIVVTHDISSIRDEDFVFVMRSGTIIRQGRMQDLRNAVTAPCIPKSCIRSDQANLMPASSTLKPHGKGSFHNVANVSETEYQQITLRSSSFIPSAGRHASISRSRIKDIRKSLIEGWRITDDVERKQQQFSNYLDRHFCATETSYILEKRHACTKACFAPEETIDNNDQISESSDSNLTGDSSMERKPNCKYRYAGIEDRTSRPDPRPYDSIRGILSTFWPSLGFEDRILCVLALFLCLLTAAATPAFSFCLARLLGAMWSKTDKVEQGLRWASFLIGIAITDGICTGGGHYLFDKVSQTWIDHLRRDIFGKVLIQPKLWCQATQHSPGHLSRCLDRNAQEMRSVVGKFLPVLIVVVAIMSISVVWVMAICWKLALVALSPLPLFVLAIKMYIMVSSEWEQKCNEAASDSSATLKEVLLNFSLIRVFGLGQYFDDKQTTTANKAWRVGLERALYTGPWFGLYQSITLPLTALVFYYGTFLTSQNTRDLNVNDVLQVINLLLFSIGTSFELLNGLPQLTAARVAATELLDYTNSTKTMDTSKHFLIQPDSPLPIEMHNVNFTPEQTSAKVLNEFSHVIGPSSCVAVVGSSGSGKTTMLSLILGLTTPDSSIYAHGRKSEFTLCFGGVPYSILDLQHVRSMMAYVPQQPFLFPATIRDNIAYGVSSTCPNLVQEAVVQAAQSSGIHKFIVSLPDGYDTVVGDGGQALSGGQAQLVNIARALAKRPRLLILDEPTSALDSESALDVRIALRSLIRSPCWQEDGMALVIATHSIEMIQMAAEVVVLDKGVKVEQGTYGTLMASRSHLWRLINEGSA</sequence>
<feature type="transmembrane region" description="Helical" evidence="8">
    <location>
        <begin position="215"/>
        <end position="235"/>
    </location>
</feature>
<feature type="transmembrane region" description="Helical" evidence="8">
    <location>
        <begin position="1043"/>
        <end position="1065"/>
    </location>
</feature>
<feature type="domain" description="ABC transporter" evidence="9">
    <location>
        <begin position="1137"/>
        <end position="1393"/>
    </location>
</feature>
<dbReference type="InterPro" id="IPR017871">
    <property type="entry name" value="ABC_transporter-like_CS"/>
</dbReference>
<dbReference type="PROSITE" id="PS50893">
    <property type="entry name" value="ABC_TRANSPORTER_2"/>
    <property type="match status" value="2"/>
</dbReference>
<evidence type="ECO:0000259" key="10">
    <source>
        <dbReference type="PROSITE" id="PS50929"/>
    </source>
</evidence>
<dbReference type="PROSITE" id="PS50929">
    <property type="entry name" value="ABC_TM1F"/>
    <property type="match status" value="2"/>
</dbReference>
<dbReference type="CDD" id="cd18577">
    <property type="entry name" value="ABC_6TM_Pgp_ABCB1_D1_like"/>
    <property type="match status" value="1"/>
</dbReference>
<dbReference type="InterPro" id="IPR036640">
    <property type="entry name" value="ABC1_TM_sf"/>
</dbReference>
<evidence type="ECO:0000256" key="2">
    <source>
        <dbReference type="ARBA" id="ARBA00022692"/>
    </source>
</evidence>
<feature type="transmembrane region" description="Helical" evidence="8">
    <location>
        <begin position="1077"/>
        <end position="1095"/>
    </location>
</feature>
<evidence type="ECO:0000256" key="6">
    <source>
        <dbReference type="ARBA" id="ARBA00023136"/>
    </source>
</evidence>
<reference evidence="11" key="2">
    <citation type="submission" date="2018-04" db="EMBL/GenBank/DDBJ databases">
        <authorList>
            <person name="Go L.Y."/>
            <person name="Mitchell J.A."/>
        </authorList>
    </citation>
    <scope>NUCLEOTIDE SEQUENCE</scope>
    <source>
        <strain evidence="11">E4163</strain>
    </source>
</reference>
<feature type="domain" description="ABC transmembrane type-1" evidence="10">
    <location>
        <begin position="64"/>
        <end position="355"/>
    </location>
</feature>
<evidence type="ECO:0000256" key="1">
    <source>
        <dbReference type="ARBA" id="ARBA00004141"/>
    </source>
</evidence>
<feature type="transmembrane region" description="Helical" evidence="8">
    <location>
        <begin position="856"/>
        <end position="878"/>
    </location>
</feature>
<dbReference type="GO" id="GO:0015421">
    <property type="term" value="F:ABC-type oligopeptide transporter activity"/>
    <property type="evidence" value="ECO:0007669"/>
    <property type="project" value="TreeGrafter"/>
</dbReference>
<accession>A0A346R950</accession>
<dbReference type="GO" id="GO:0090374">
    <property type="term" value="P:oligopeptide export from mitochondrion"/>
    <property type="evidence" value="ECO:0007669"/>
    <property type="project" value="TreeGrafter"/>
</dbReference>
<feature type="transmembrane region" description="Helical" evidence="8">
    <location>
        <begin position="62"/>
        <end position="88"/>
    </location>
</feature>
<dbReference type="Pfam" id="PF00664">
    <property type="entry name" value="ABC_membrane"/>
    <property type="match status" value="2"/>
</dbReference>
<reference evidence="11" key="1">
    <citation type="journal article" date="2018" name="Mol. Plant Microbe Interact.">
        <title>Transcriptomics of Epichloe-grass symbioses in host vegetative and reproductive stages.</title>
        <authorList>
            <person name="Nagabhyru P."/>
            <person name="Dinkins R.D."/>
            <person name="Schardl C."/>
        </authorList>
    </citation>
    <scope>NUCLEOTIDE SEQUENCE</scope>
    <source>
        <strain evidence="11">E4163</strain>
    </source>
</reference>
<feature type="domain" description="ABC transporter" evidence="9">
    <location>
        <begin position="392"/>
        <end position="631"/>
    </location>
</feature>
<evidence type="ECO:0000256" key="7">
    <source>
        <dbReference type="SAM" id="MobiDB-lite"/>
    </source>
</evidence>
<dbReference type="PROSITE" id="PS00211">
    <property type="entry name" value="ABC_TRANSPORTER_1"/>
    <property type="match status" value="1"/>
</dbReference>
<dbReference type="EMBL" id="MH178226">
    <property type="protein sequence ID" value="AXS58699.1"/>
    <property type="molecule type" value="Genomic_DNA"/>
</dbReference>
<name>A0A346R950_EPICN</name>
<dbReference type="InterPro" id="IPR003439">
    <property type="entry name" value="ABC_transporter-like_ATP-bd"/>
</dbReference>
<keyword evidence="2 8" id="KW-0812">Transmembrane</keyword>
<evidence type="ECO:0000313" key="11">
    <source>
        <dbReference type="EMBL" id="AXS58699.1"/>
    </source>
</evidence>
<dbReference type="InterPro" id="IPR027417">
    <property type="entry name" value="P-loop_NTPase"/>
</dbReference>
<feature type="transmembrane region" description="Helical" evidence="8">
    <location>
        <begin position="188"/>
        <end position="209"/>
    </location>
</feature>
<keyword evidence="4" id="KW-0067">ATP-binding</keyword>